<keyword evidence="1" id="KW-0472">Membrane</keyword>
<keyword evidence="1" id="KW-0812">Transmembrane</keyword>
<feature type="transmembrane region" description="Helical" evidence="1">
    <location>
        <begin position="134"/>
        <end position="150"/>
    </location>
</feature>
<feature type="transmembrane region" description="Helical" evidence="1">
    <location>
        <begin position="26"/>
        <end position="46"/>
    </location>
</feature>
<name>A0ABQ2XUM9_9ACTN</name>
<evidence type="ECO:0000256" key="1">
    <source>
        <dbReference type="SAM" id="Phobius"/>
    </source>
</evidence>
<feature type="transmembrane region" description="Helical" evidence="1">
    <location>
        <begin position="159"/>
        <end position="181"/>
    </location>
</feature>
<organism evidence="3 4">
    <name type="scientific">Streptomyces lomondensis</name>
    <dbReference type="NCBI Taxonomy" id="68229"/>
    <lineage>
        <taxon>Bacteria</taxon>
        <taxon>Bacillati</taxon>
        <taxon>Actinomycetota</taxon>
        <taxon>Actinomycetes</taxon>
        <taxon>Kitasatosporales</taxon>
        <taxon>Streptomycetaceae</taxon>
        <taxon>Streptomyces</taxon>
    </lineage>
</organism>
<feature type="transmembrane region" description="Helical" evidence="1">
    <location>
        <begin position="373"/>
        <end position="396"/>
    </location>
</feature>
<keyword evidence="4" id="KW-1185">Reference proteome</keyword>
<reference evidence="4" key="1">
    <citation type="journal article" date="2019" name="Int. J. Syst. Evol. Microbiol.">
        <title>The Global Catalogue of Microorganisms (GCM) 10K type strain sequencing project: providing services to taxonomists for standard genome sequencing and annotation.</title>
        <authorList>
            <consortium name="The Broad Institute Genomics Platform"/>
            <consortium name="The Broad Institute Genome Sequencing Center for Infectious Disease"/>
            <person name="Wu L."/>
            <person name="Ma J."/>
        </authorList>
    </citation>
    <scope>NUCLEOTIDE SEQUENCE [LARGE SCALE GENOMIC DNA]</scope>
    <source>
        <strain evidence="4">JCM 4866</strain>
    </source>
</reference>
<keyword evidence="1" id="KW-1133">Transmembrane helix</keyword>
<dbReference type="RefSeq" id="WP_190054929.1">
    <property type="nucleotide sequence ID" value="NZ_BMWC01000021.1"/>
</dbReference>
<protein>
    <recommendedName>
        <fullName evidence="2">DUF418 domain-containing protein</fullName>
    </recommendedName>
</protein>
<proteinExistence type="predicted"/>
<evidence type="ECO:0000259" key="2">
    <source>
        <dbReference type="Pfam" id="PF04235"/>
    </source>
</evidence>
<dbReference type="InterPro" id="IPR007349">
    <property type="entry name" value="DUF418"/>
</dbReference>
<feature type="transmembrane region" description="Helical" evidence="1">
    <location>
        <begin position="264"/>
        <end position="285"/>
    </location>
</feature>
<feature type="transmembrane region" description="Helical" evidence="1">
    <location>
        <begin position="111"/>
        <end position="128"/>
    </location>
</feature>
<dbReference type="EMBL" id="BMWC01000021">
    <property type="protein sequence ID" value="GGX35158.1"/>
    <property type="molecule type" value="Genomic_DNA"/>
</dbReference>
<gene>
    <name evidence="3" type="ORF">GCM10010383_76740</name>
</gene>
<feature type="domain" description="DUF418" evidence="2">
    <location>
        <begin position="244"/>
        <end position="415"/>
    </location>
</feature>
<accession>A0ABQ2XUM9</accession>
<dbReference type="Pfam" id="PF04235">
    <property type="entry name" value="DUF418"/>
    <property type="match status" value="1"/>
</dbReference>
<feature type="transmembrane region" description="Helical" evidence="1">
    <location>
        <begin position="305"/>
        <end position="327"/>
    </location>
</feature>
<dbReference type="PANTHER" id="PTHR30590:SF2">
    <property type="entry name" value="INNER MEMBRANE PROTEIN"/>
    <property type="match status" value="1"/>
</dbReference>
<dbReference type="InterPro" id="IPR052529">
    <property type="entry name" value="Bact_Transport_Assoc"/>
</dbReference>
<evidence type="ECO:0000313" key="4">
    <source>
        <dbReference type="Proteomes" id="UP000617743"/>
    </source>
</evidence>
<feature type="transmembrane region" description="Helical" evidence="1">
    <location>
        <begin position="219"/>
        <end position="243"/>
    </location>
</feature>
<feature type="transmembrane region" description="Helical" evidence="1">
    <location>
        <begin position="348"/>
        <end position="367"/>
    </location>
</feature>
<dbReference type="PANTHER" id="PTHR30590">
    <property type="entry name" value="INNER MEMBRANE PROTEIN"/>
    <property type="match status" value="1"/>
</dbReference>
<comment type="caution">
    <text evidence="3">The sequence shown here is derived from an EMBL/GenBank/DDBJ whole genome shotgun (WGS) entry which is preliminary data.</text>
</comment>
<dbReference type="Proteomes" id="UP000617743">
    <property type="component" value="Unassembled WGS sequence"/>
</dbReference>
<evidence type="ECO:0000313" key="3">
    <source>
        <dbReference type="EMBL" id="GGX35158.1"/>
    </source>
</evidence>
<sequence>MTIATTEGPLKRGAVRPGERALAPDLARGIMLLGIVLSNTAFHLWAAPRGPSGWQPVDGSWLDHAVQFTMIMVLDLRIYPLFAFLFGYGMMQLYLRQTTAGTDGRDAARILRRRSLWLIVIGLAHATLLMAGDIIGFYGVLSLVLGLAFLRRGERALKWWIRIGVALLVLVSAGPVVAALLRGELGTFGDAWSEPGFKSFAPDEENWLTAAGIRLETGLFVTFVAAPLTLVGGGYVLFLLGFWAARRRVLEEPGRHRTLLRRTAVIGIATGWLGGLPMALAHVGALDVPDDVQSEAGALGVLRDVTGNAAGLGYVAAVALFAHWWTTRTPRRGATAVAAVSAVGKRSLSCYLAHSLLFAPVLAAWGLGLGEQLGSATMVLFALGVWLVTVAGAYALERAGRRGPAEAVLRRLMYRARR</sequence>
<feature type="transmembrane region" description="Helical" evidence="1">
    <location>
        <begin position="66"/>
        <end position="90"/>
    </location>
</feature>